<organism evidence="2 3">
    <name type="scientific">Mytilus galloprovincialis</name>
    <name type="common">Mediterranean mussel</name>
    <dbReference type="NCBI Taxonomy" id="29158"/>
    <lineage>
        <taxon>Eukaryota</taxon>
        <taxon>Metazoa</taxon>
        <taxon>Spiralia</taxon>
        <taxon>Lophotrochozoa</taxon>
        <taxon>Mollusca</taxon>
        <taxon>Bivalvia</taxon>
        <taxon>Autobranchia</taxon>
        <taxon>Pteriomorphia</taxon>
        <taxon>Mytilida</taxon>
        <taxon>Mytiloidea</taxon>
        <taxon>Mytilidae</taxon>
        <taxon>Mytilinae</taxon>
        <taxon>Mytilus</taxon>
    </lineage>
</organism>
<name>A0A3L5TTE4_MYTGA</name>
<dbReference type="GO" id="GO:0005819">
    <property type="term" value="C:spindle"/>
    <property type="evidence" value="ECO:0007669"/>
    <property type="project" value="TreeGrafter"/>
</dbReference>
<reference evidence="2 3" key="1">
    <citation type="journal article" date="2016" name="PLoS ONE">
        <title>A First Insight into the Genome of the Filter-Feeder Mussel Mytilus galloprovincialis.</title>
        <authorList>
            <person name="Murgarella M."/>
            <person name="Puiu D."/>
            <person name="Novoa B."/>
            <person name="Figueras A."/>
            <person name="Posada D."/>
            <person name="Canchaya C."/>
        </authorList>
    </citation>
    <scope>NUCLEOTIDE SEQUENCE [LARGE SCALE GENOMIC DNA]</scope>
    <source>
        <tissue evidence="2">Muscle</tissue>
    </source>
</reference>
<dbReference type="Gene3D" id="1.25.40.20">
    <property type="entry name" value="Ankyrin repeat-containing domain"/>
    <property type="match status" value="1"/>
</dbReference>
<evidence type="ECO:0000256" key="1">
    <source>
        <dbReference type="PROSITE-ProRule" id="PRU00023"/>
    </source>
</evidence>
<dbReference type="EMBL" id="KV584200">
    <property type="protein sequence ID" value="OPL33203.1"/>
    <property type="molecule type" value="Genomic_DNA"/>
</dbReference>
<dbReference type="SMART" id="SM00248">
    <property type="entry name" value="ANK"/>
    <property type="match status" value="2"/>
</dbReference>
<dbReference type="GO" id="GO:0000132">
    <property type="term" value="P:establishment of mitotic spindle orientation"/>
    <property type="evidence" value="ECO:0007669"/>
    <property type="project" value="TreeGrafter"/>
</dbReference>
<evidence type="ECO:0000313" key="3">
    <source>
        <dbReference type="Proteomes" id="UP000266721"/>
    </source>
</evidence>
<comment type="caution">
    <text evidence="2">The sequence shown here is derived from an EMBL/GenBank/DDBJ whole genome shotgun (WGS) entry which is preliminary data.</text>
</comment>
<keyword evidence="3" id="KW-1185">Reference proteome</keyword>
<feature type="repeat" description="ANK" evidence="1">
    <location>
        <begin position="53"/>
        <end position="78"/>
    </location>
</feature>
<dbReference type="PANTHER" id="PTHR21437:SF1">
    <property type="entry name" value="WIDE AWAKE"/>
    <property type="match status" value="1"/>
</dbReference>
<dbReference type="AlphaFoldDB" id="A0A3L5TTE4"/>
<feature type="non-terminal residue" evidence="2">
    <location>
        <position position="151"/>
    </location>
</feature>
<dbReference type="Proteomes" id="UP000266721">
    <property type="component" value="Unassembled WGS sequence"/>
</dbReference>
<gene>
    <name evidence="2" type="ORF">AM593_10500</name>
</gene>
<evidence type="ECO:0000313" key="2">
    <source>
        <dbReference type="EMBL" id="OPL33203.1"/>
    </source>
</evidence>
<dbReference type="SUPFAM" id="SSF48403">
    <property type="entry name" value="Ankyrin repeat"/>
    <property type="match status" value="1"/>
</dbReference>
<dbReference type="SMR" id="A0A3L5TTE4"/>
<sequence>MHLETRFEMTRQIIRLNTLSITALFEVVEQQDIDSVKAILESHTVNVNSLNSERLTPLDVAVMTNNIPMAKLLLSYGAREILRIDSRSAKLDELVMDAEKRVVDLSAAILNASASSGSLSTTQQKENEKQLSHWEFRHKLLKRMKAGYDHA</sequence>
<dbReference type="GO" id="GO:0061172">
    <property type="term" value="P:regulation of establishment of bipolar cell polarity"/>
    <property type="evidence" value="ECO:0007669"/>
    <property type="project" value="TreeGrafter"/>
</dbReference>
<accession>A0A3L5TTE4</accession>
<dbReference type="PROSITE" id="PS50088">
    <property type="entry name" value="ANK_REPEAT"/>
    <property type="match status" value="1"/>
</dbReference>
<dbReference type="InterPro" id="IPR002110">
    <property type="entry name" value="Ankyrin_rpt"/>
</dbReference>
<dbReference type="Pfam" id="PF12796">
    <property type="entry name" value="Ank_2"/>
    <property type="match status" value="1"/>
</dbReference>
<dbReference type="PANTHER" id="PTHR21437">
    <property type="entry name" value="WIDE AWAKE"/>
    <property type="match status" value="1"/>
</dbReference>
<dbReference type="PROSITE" id="PS50297">
    <property type="entry name" value="ANK_REP_REGION"/>
    <property type="match status" value="1"/>
</dbReference>
<protein>
    <submittedName>
        <fullName evidence="2">Uncharacterized protein</fullName>
    </submittedName>
</protein>
<dbReference type="InterPro" id="IPR039269">
    <property type="entry name" value="ANKFN1"/>
</dbReference>
<proteinExistence type="predicted"/>
<feature type="non-terminal residue" evidence="2">
    <location>
        <position position="1"/>
    </location>
</feature>
<dbReference type="InterPro" id="IPR036770">
    <property type="entry name" value="Ankyrin_rpt-contain_sf"/>
</dbReference>
<keyword evidence="1" id="KW-0040">ANK repeat</keyword>